<reference evidence="2 3" key="1">
    <citation type="submission" date="2020-04" db="EMBL/GenBank/DDBJ databases">
        <title>Bacillus sp. UniB3 isolated from commercial digestive syrup.</title>
        <authorList>
            <person name="Thorat V."/>
            <person name="Kirdat K."/>
            <person name="Tiwarekar B."/>
            <person name="Yadav A."/>
        </authorList>
    </citation>
    <scope>NUCLEOTIDE SEQUENCE [LARGE SCALE GENOMIC DNA]</scope>
    <source>
        <strain evidence="2 3">UniB3</strain>
    </source>
</reference>
<keyword evidence="3" id="KW-1185">Reference proteome</keyword>
<evidence type="ECO:0000313" key="3">
    <source>
        <dbReference type="Proteomes" id="UP000588491"/>
    </source>
</evidence>
<dbReference type="InterPro" id="IPR048147">
    <property type="entry name" value="CBO0543-like"/>
</dbReference>
<protein>
    <recommendedName>
        <fullName evidence="4">Rod shape-determining protein MreD</fullName>
    </recommendedName>
</protein>
<keyword evidence="1" id="KW-0812">Transmembrane</keyword>
<feature type="transmembrane region" description="Helical" evidence="1">
    <location>
        <begin position="59"/>
        <end position="81"/>
    </location>
</feature>
<dbReference type="Proteomes" id="UP000588491">
    <property type="component" value="Unassembled WGS sequence"/>
</dbReference>
<dbReference type="NCBIfam" id="NF041644">
    <property type="entry name" value="CBO0543_fam"/>
    <property type="match status" value="1"/>
</dbReference>
<proteinExistence type="predicted"/>
<organism evidence="2 3">
    <name type="scientific">Niallia alba</name>
    <dbReference type="NCBI Taxonomy" id="2729105"/>
    <lineage>
        <taxon>Bacteria</taxon>
        <taxon>Bacillati</taxon>
        <taxon>Bacillota</taxon>
        <taxon>Bacilli</taxon>
        <taxon>Bacillales</taxon>
        <taxon>Bacillaceae</taxon>
        <taxon>Niallia</taxon>
    </lineage>
</organism>
<dbReference type="RefSeq" id="WP_169189338.1">
    <property type="nucleotide sequence ID" value="NZ_JABBPK010000001.1"/>
</dbReference>
<evidence type="ECO:0000313" key="2">
    <source>
        <dbReference type="EMBL" id="NMO79591.1"/>
    </source>
</evidence>
<name>A0A7Y0PPM4_9BACI</name>
<sequence>MLFLFVTVIIFNLIAYLIPKRISPMVLLATTLFAMYLQLITDVYLGLKYHLYGYFDKGVNWSTLIYAFGIYPAINVVFLNYYPYGKKIYKHAIYILGWSILAMGYETLFIWTGTFYLNGWKQYYSVIVYPILYIILMVFHKIAVKFIKQS</sequence>
<feature type="transmembrane region" description="Helical" evidence="1">
    <location>
        <begin position="123"/>
        <end position="144"/>
    </location>
</feature>
<gene>
    <name evidence="2" type="ORF">HHU08_21925</name>
</gene>
<feature type="transmembrane region" description="Helical" evidence="1">
    <location>
        <begin position="93"/>
        <end position="117"/>
    </location>
</feature>
<keyword evidence="1" id="KW-1133">Transmembrane helix</keyword>
<feature type="transmembrane region" description="Helical" evidence="1">
    <location>
        <begin position="26"/>
        <end position="47"/>
    </location>
</feature>
<dbReference type="AlphaFoldDB" id="A0A7Y0PPM4"/>
<evidence type="ECO:0008006" key="4">
    <source>
        <dbReference type="Google" id="ProtNLM"/>
    </source>
</evidence>
<keyword evidence="1" id="KW-0472">Membrane</keyword>
<comment type="caution">
    <text evidence="2">The sequence shown here is derived from an EMBL/GenBank/DDBJ whole genome shotgun (WGS) entry which is preliminary data.</text>
</comment>
<evidence type="ECO:0000256" key="1">
    <source>
        <dbReference type="SAM" id="Phobius"/>
    </source>
</evidence>
<dbReference type="EMBL" id="JABBPK010000001">
    <property type="protein sequence ID" value="NMO79591.1"/>
    <property type="molecule type" value="Genomic_DNA"/>
</dbReference>
<accession>A0A7Y0PPM4</accession>